<evidence type="ECO:0000313" key="8">
    <source>
        <dbReference type="EMBL" id="EKC65442.1"/>
    </source>
</evidence>
<dbReference type="InterPro" id="IPR050220">
    <property type="entry name" value="Type_II_DNA_Topoisomerases"/>
</dbReference>
<proteinExistence type="inferred from homology"/>
<comment type="catalytic activity">
    <reaction evidence="1">
        <text>ATP-dependent breakage, passage and rejoining of double-stranded DNA.</text>
        <dbReference type="EC" id="5.6.2.2"/>
    </reaction>
</comment>
<dbReference type="Gene3D" id="3.30.1360.40">
    <property type="match status" value="1"/>
</dbReference>
<comment type="caution">
    <text evidence="8">The sequence shown here is derived from an EMBL/GenBank/DDBJ whole genome shotgun (WGS) entry which is preliminary data.</text>
</comment>
<sequence length="223" mass="24852">TDIDKDTIDWDPNFDETKKEPHMLPSRFPNLLVNGSQGIAVGMATNIPPHNLREVVSGMIALIDDPEIDLAGLMEHIKGPDFPTGGVIMGRSGIRAAYATGRGKITLRGRAEIVEKKNGRYEIVITEIPYMVNKTRLLESIGDLVKDKRIEGISDLNDLSSSRTGMKILVEIKKDANPQVVLNQLYRYTQLQDTVGVIMLALDDGVPKIMSLKTMMQRYLDFQ</sequence>
<keyword evidence="4" id="KW-0799">Topoisomerase</keyword>
<dbReference type="FunFam" id="3.30.1360.40:FF:000002">
    <property type="entry name" value="DNA gyrase subunit A"/>
    <property type="match status" value="1"/>
</dbReference>
<gene>
    <name evidence="8" type="ORF">OBE_06450</name>
</gene>
<dbReference type="GO" id="GO:0003677">
    <property type="term" value="F:DNA binding"/>
    <property type="evidence" value="ECO:0007669"/>
    <property type="project" value="UniProtKB-KW"/>
</dbReference>
<dbReference type="PANTHER" id="PTHR43493">
    <property type="entry name" value="DNA GYRASE/TOPOISOMERASE SUBUNIT A"/>
    <property type="match status" value="1"/>
</dbReference>
<dbReference type="GO" id="GO:0005737">
    <property type="term" value="C:cytoplasm"/>
    <property type="evidence" value="ECO:0007669"/>
    <property type="project" value="TreeGrafter"/>
</dbReference>
<feature type="non-terminal residue" evidence="8">
    <location>
        <position position="1"/>
    </location>
</feature>
<evidence type="ECO:0000256" key="3">
    <source>
        <dbReference type="ARBA" id="ARBA00012895"/>
    </source>
</evidence>
<dbReference type="SUPFAM" id="SSF56719">
    <property type="entry name" value="Type II DNA topoisomerase"/>
    <property type="match status" value="1"/>
</dbReference>
<dbReference type="GO" id="GO:0006265">
    <property type="term" value="P:DNA topological change"/>
    <property type="evidence" value="ECO:0007669"/>
    <property type="project" value="InterPro"/>
</dbReference>
<evidence type="ECO:0000256" key="2">
    <source>
        <dbReference type="ARBA" id="ARBA00008263"/>
    </source>
</evidence>
<keyword evidence="5" id="KW-0238">DNA-binding</keyword>
<evidence type="ECO:0000256" key="6">
    <source>
        <dbReference type="ARBA" id="ARBA00023235"/>
    </source>
</evidence>
<dbReference type="InterPro" id="IPR013760">
    <property type="entry name" value="Topo_IIA-like_dom_sf"/>
</dbReference>
<dbReference type="EMBL" id="AJWZ01004438">
    <property type="protein sequence ID" value="EKC65442.1"/>
    <property type="molecule type" value="Genomic_DNA"/>
</dbReference>
<reference evidence="8" key="1">
    <citation type="journal article" date="2013" name="Environ. Microbiol.">
        <title>Microbiota from the distal guts of lean and obese adolescents exhibit partial functional redundancy besides clear differences in community structure.</title>
        <authorList>
            <person name="Ferrer M."/>
            <person name="Ruiz A."/>
            <person name="Lanza F."/>
            <person name="Haange S.B."/>
            <person name="Oberbach A."/>
            <person name="Till H."/>
            <person name="Bargiela R."/>
            <person name="Campoy C."/>
            <person name="Segura M.T."/>
            <person name="Richter M."/>
            <person name="von Bergen M."/>
            <person name="Seifert J."/>
            <person name="Suarez A."/>
        </authorList>
    </citation>
    <scope>NUCLEOTIDE SEQUENCE</scope>
</reference>
<dbReference type="PANTHER" id="PTHR43493:SF5">
    <property type="entry name" value="DNA GYRASE SUBUNIT A, CHLOROPLASTIC_MITOCHONDRIAL"/>
    <property type="match status" value="1"/>
</dbReference>
<dbReference type="Gene3D" id="3.90.199.10">
    <property type="entry name" value="Topoisomerase II, domain 5"/>
    <property type="match status" value="1"/>
</dbReference>
<dbReference type="SMART" id="SM00434">
    <property type="entry name" value="TOP4c"/>
    <property type="match status" value="1"/>
</dbReference>
<evidence type="ECO:0000259" key="7">
    <source>
        <dbReference type="PROSITE" id="PS52040"/>
    </source>
</evidence>
<name>K1SXS9_9ZZZZ</name>
<comment type="similarity">
    <text evidence="2">Belongs to the type II topoisomerase GyrA/ParC subunit family.</text>
</comment>
<evidence type="ECO:0000256" key="1">
    <source>
        <dbReference type="ARBA" id="ARBA00000185"/>
    </source>
</evidence>
<protein>
    <recommendedName>
        <fullName evidence="3">DNA topoisomerase (ATP-hydrolyzing)</fullName>
        <ecNumber evidence="3">5.6.2.2</ecNumber>
    </recommendedName>
</protein>
<keyword evidence="6" id="KW-0413">Isomerase</keyword>
<dbReference type="Pfam" id="PF00521">
    <property type="entry name" value="DNA_topoisoIV"/>
    <property type="match status" value="1"/>
</dbReference>
<dbReference type="PROSITE" id="PS52040">
    <property type="entry name" value="TOPO_IIA"/>
    <property type="match status" value="1"/>
</dbReference>
<dbReference type="InterPro" id="IPR013758">
    <property type="entry name" value="Topo_IIA_A/C_ab"/>
</dbReference>
<accession>K1SXS9</accession>
<evidence type="ECO:0000256" key="4">
    <source>
        <dbReference type="ARBA" id="ARBA00023029"/>
    </source>
</evidence>
<dbReference type="GO" id="GO:0003918">
    <property type="term" value="F:DNA topoisomerase type II (double strand cut, ATP-hydrolyzing) activity"/>
    <property type="evidence" value="ECO:0007669"/>
    <property type="project" value="UniProtKB-EC"/>
</dbReference>
<dbReference type="InterPro" id="IPR002205">
    <property type="entry name" value="Topo_IIA_dom_A"/>
</dbReference>
<dbReference type="EC" id="5.6.2.2" evidence="3"/>
<organism evidence="8">
    <name type="scientific">human gut metagenome</name>
    <dbReference type="NCBI Taxonomy" id="408170"/>
    <lineage>
        <taxon>unclassified sequences</taxon>
        <taxon>metagenomes</taxon>
        <taxon>organismal metagenomes</taxon>
    </lineage>
</organism>
<dbReference type="GO" id="GO:0005524">
    <property type="term" value="F:ATP binding"/>
    <property type="evidence" value="ECO:0007669"/>
    <property type="project" value="InterPro"/>
</dbReference>
<feature type="non-terminal residue" evidence="8">
    <location>
        <position position="223"/>
    </location>
</feature>
<dbReference type="AlphaFoldDB" id="K1SXS9"/>
<evidence type="ECO:0000256" key="5">
    <source>
        <dbReference type="ARBA" id="ARBA00023125"/>
    </source>
</evidence>
<feature type="domain" description="Topo IIA-type catalytic" evidence="7">
    <location>
        <begin position="1"/>
        <end position="223"/>
    </location>
</feature>
<dbReference type="GO" id="GO:0009330">
    <property type="term" value="C:DNA topoisomerase type II (double strand cut, ATP-hydrolyzing) complex"/>
    <property type="evidence" value="ECO:0007669"/>
    <property type="project" value="TreeGrafter"/>
</dbReference>